<dbReference type="EMBL" id="UOGC01000112">
    <property type="protein sequence ID" value="VAX20909.1"/>
    <property type="molecule type" value="Genomic_DNA"/>
</dbReference>
<dbReference type="GO" id="GO:0008270">
    <property type="term" value="F:zinc ion binding"/>
    <property type="evidence" value="ECO:0007669"/>
    <property type="project" value="InterPro"/>
</dbReference>
<dbReference type="InterPro" id="IPR000771">
    <property type="entry name" value="FBA_II"/>
</dbReference>
<dbReference type="Pfam" id="PF01116">
    <property type="entry name" value="F_bP_aldolase"/>
    <property type="match status" value="1"/>
</dbReference>
<dbReference type="AlphaFoldDB" id="A0A3B1BSK1"/>
<dbReference type="InterPro" id="IPR050246">
    <property type="entry name" value="Class_II_FBP_aldolase"/>
</dbReference>
<dbReference type="GO" id="GO:0016832">
    <property type="term" value="F:aldehyde-lyase activity"/>
    <property type="evidence" value="ECO:0007669"/>
    <property type="project" value="InterPro"/>
</dbReference>
<reference evidence="1" key="1">
    <citation type="submission" date="2018-06" db="EMBL/GenBank/DDBJ databases">
        <authorList>
            <person name="Zhirakovskaya E."/>
        </authorList>
    </citation>
    <scope>NUCLEOTIDE SEQUENCE</scope>
</reference>
<dbReference type="SUPFAM" id="SSF51569">
    <property type="entry name" value="Aldolase"/>
    <property type="match status" value="1"/>
</dbReference>
<protein>
    <recommendedName>
        <fullName evidence="2">Aldolase</fullName>
    </recommendedName>
</protein>
<proteinExistence type="predicted"/>
<evidence type="ECO:0008006" key="2">
    <source>
        <dbReference type="Google" id="ProtNLM"/>
    </source>
</evidence>
<dbReference type="GO" id="GO:0005975">
    <property type="term" value="P:carbohydrate metabolic process"/>
    <property type="evidence" value="ECO:0007669"/>
    <property type="project" value="InterPro"/>
</dbReference>
<dbReference type="InterPro" id="IPR013785">
    <property type="entry name" value="Aldolase_TIM"/>
</dbReference>
<dbReference type="PANTHER" id="PTHR30304">
    <property type="entry name" value="D-TAGATOSE-1,6-BISPHOSPHATE ALDOLASE"/>
    <property type="match status" value="1"/>
</dbReference>
<dbReference type="Gene3D" id="3.20.20.70">
    <property type="entry name" value="Aldolase class I"/>
    <property type="match status" value="1"/>
</dbReference>
<organism evidence="1">
    <name type="scientific">hydrothermal vent metagenome</name>
    <dbReference type="NCBI Taxonomy" id="652676"/>
    <lineage>
        <taxon>unclassified sequences</taxon>
        <taxon>metagenomes</taxon>
        <taxon>ecological metagenomes</taxon>
    </lineage>
</organism>
<dbReference type="PANTHER" id="PTHR30304:SF0">
    <property type="entry name" value="D-TAGATOSE-1,6-BISPHOSPHATE ALDOLASE SUBUNIT GATY-RELATED"/>
    <property type="match status" value="1"/>
</dbReference>
<accession>A0A3B1BSK1</accession>
<evidence type="ECO:0000313" key="1">
    <source>
        <dbReference type="EMBL" id="VAX20909.1"/>
    </source>
</evidence>
<name>A0A3B1BSK1_9ZZZZ</name>
<gene>
    <name evidence="1" type="ORF">MNBD_NITROSPINAE01-411</name>
</gene>
<sequence length="462" mass="49916">MKVSVTDRIKKIVEECVELGETVKVTDPAAFRGATIDSLVHTAVFGDSPEDRGSARWIIKSAGIDLGVYSASIQGLYEAMGRGEAGGYSVPAINIRGMTYDVAASIFRTAIKNDSGTFIFEIAKSEIAYTYQRPAEYTVVMLAAGIKTGYKGPVFIQGDHFQVNAKKHKDDPAKEVQGVRDLISEAVKAGFYNIDIDTSTLVDLSKGSLSEQQRLNYEVGAELTLHVRTHEPSGITVSVGGEIGEVGEKNSTVEELVAYMEGYNAAMNGKGVGISKVSVQTGTSHGGIPLPDGSVAEVALDFDTLEKLSKTAKEKFGLSGAVQHGASTLPDELFHRFPETGTSEIHLATGFQNMIYDSSHLPSDLRDKVYAGLNEQFASERSEGQTDEQFIYKVRKKGFGLAKREFWELPEGAKNGICGELEEKFDFLFKKLGVAGNKGDVEKYITHTPAPVSLEEEIGGAS</sequence>